<reference evidence="1 2" key="1">
    <citation type="journal article" date="2015" name="Genome Announc.">
        <title>Complete Genome Sequence of Corynebacterium kutscheri DSM 20755, a Corynebacterial Type Strain with Remarkably Low G+C Content of Chromosomal DNA.</title>
        <authorList>
            <person name="Ruckert C."/>
            <person name="Albersmeier A."/>
            <person name="Winkler A."/>
            <person name="Tauch A."/>
        </authorList>
    </citation>
    <scope>NUCLEOTIDE SEQUENCE [LARGE SCALE GENOMIC DNA]</scope>
    <source>
        <strain evidence="1 2">DSM 20755</strain>
    </source>
</reference>
<dbReference type="Proteomes" id="UP000033457">
    <property type="component" value="Chromosome"/>
</dbReference>
<dbReference type="EMBL" id="CP011312">
    <property type="protein sequence ID" value="AKE41627.1"/>
    <property type="molecule type" value="Genomic_DNA"/>
</dbReference>
<name>A0A0F6R0B1_9CORY</name>
<proteinExistence type="predicted"/>
<sequence length="143" mass="14100">MGLSVAFASAAPAQATEIPNSKLSHNQAAEKKQTITYSDGTTVTAVMTEDGQNVQLYLNGEYVKTASLEELAVAAKTAESAQSGDIQPRSACGHILNGLAAANGLLWVAAGLTAGTGNLPAAAVAGVAGVVTSGIIGAAGAEC</sequence>
<dbReference type="HOGENOM" id="CLU_1802880_0_0_11"/>
<accession>A0A0F6R0B1</accession>
<evidence type="ECO:0000313" key="1">
    <source>
        <dbReference type="EMBL" id="AKE41627.1"/>
    </source>
</evidence>
<dbReference type="AlphaFoldDB" id="A0A0F6R0B1"/>
<organism evidence="1 2">
    <name type="scientific">Corynebacterium kutscheri</name>
    <dbReference type="NCBI Taxonomy" id="35755"/>
    <lineage>
        <taxon>Bacteria</taxon>
        <taxon>Bacillati</taxon>
        <taxon>Actinomycetota</taxon>
        <taxon>Actinomycetes</taxon>
        <taxon>Mycobacteriales</taxon>
        <taxon>Corynebacteriaceae</taxon>
        <taxon>Corynebacterium</taxon>
    </lineage>
</organism>
<keyword evidence="2" id="KW-1185">Reference proteome</keyword>
<dbReference type="KEGG" id="cku:UL82_07325"/>
<protein>
    <submittedName>
        <fullName evidence="1">Uncharacterized protein</fullName>
    </submittedName>
</protein>
<gene>
    <name evidence="1" type="ORF">UL82_07325</name>
</gene>
<evidence type="ECO:0000313" key="2">
    <source>
        <dbReference type="Proteomes" id="UP000033457"/>
    </source>
</evidence>